<dbReference type="GO" id="GO:0032993">
    <property type="term" value="C:protein-DNA complex"/>
    <property type="evidence" value="ECO:0007669"/>
    <property type="project" value="TreeGrafter"/>
</dbReference>
<evidence type="ECO:0000256" key="3">
    <source>
        <dbReference type="ARBA" id="ARBA00023125"/>
    </source>
</evidence>
<evidence type="ECO:0000256" key="2">
    <source>
        <dbReference type="ARBA" id="ARBA00023015"/>
    </source>
</evidence>
<dbReference type="FunFam" id="1.10.10.10:FF:000001">
    <property type="entry name" value="LysR family transcriptional regulator"/>
    <property type="match status" value="1"/>
</dbReference>
<keyword evidence="3" id="KW-0238">DNA-binding</keyword>
<dbReference type="InterPro" id="IPR000847">
    <property type="entry name" value="LysR_HTH_N"/>
</dbReference>
<comment type="caution">
    <text evidence="6">The sequence shown here is derived from an EMBL/GenBank/DDBJ whole genome shotgun (WGS) entry which is preliminary data.</text>
</comment>
<sequence>MNFQQLKYAVVVAEAGSFREAARRLFMAQSSLSTAIKELEADYQIQIFERTKRGVFITDQGAEFLSYARDVLSQVEVLENRYLGANTKRLFSVSGQHYDFVSETFAQLVAEDEDQGHDYRLLETSTNQVLDDVRTAYSELGILYINDYNKKVIKQFLSRYDLEFYALGTFANHIFVGNNHPLADYEVVGLEDLKAYPSLSFAQDQGSSQQLIEETFLPLEHQQGTVYVSDRATAINVLVETPAYLLGTGILTSQFQHLMKTIPLAESQYGQVGYIQRRYQELSVIAQQFITLLQANVPLSDGENR</sequence>
<dbReference type="AlphaFoldDB" id="A0A9X3FP12"/>
<dbReference type="InterPro" id="IPR036388">
    <property type="entry name" value="WH-like_DNA-bd_sf"/>
</dbReference>
<dbReference type="EMBL" id="JAPRFR010000003">
    <property type="protein sequence ID" value="MCZ0726278.1"/>
    <property type="molecule type" value="Genomic_DNA"/>
</dbReference>
<dbReference type="Proteomes" id="UP001146670">
    <property type="component" value="Unassembled WGS sequence"/>
</dbReference>
<dbReference type="GO" id="GO:0003677">
    <property type="term" value="F:DNA binding"/>
    <property type="evidence" value="ECO:0007669"/>
    <property type="project" value="UniProtKB-KW"/>
</dbReference>
<evidence type="ECO:0000313" key="7">
    <source>
        <dbReference type="Proteomes" id="UP001146670"/>
    </source>
</evidence>
<dbReference type="GO" id="GO:0003700">
    <property type="term" value="F:DNA-binding transcription factor activity"/>
    <property type="evidence" value="ECO:0007669"/>
    <property type="project" value="InterPro"/>
</dbReference>
<dbReference type="InterPro" id="IPR036390">
    <property type="entry name" value="WH_DNA-bd_sf"/>
</dbReference>
<gene>
    <name evidence="6" type="ORF">OW157_06885</name>
</gene>
<organism evidence="6 7">
    <name type="scientific">Aerococcus kribbianus</name>
    <dbReference type="NCBI Taxonomy" id="2999064"/>
    <lineage>
        <taxon>Bacteria</taxon>
        <taxon>Bacillati</taxon>
        <taxon>Bacillota</taxon>
        <taxon>Bacilli</taxon>
        <taxon>Lactobacillales</taxon>
        <taxon>Aerococcaceae</taxon>
        <taxon>Aerococcus</taxon>
    </lineage>
</organism>
<evidence type="ECO:0000256" key="4">
    <source>
        <dbReference type="ARBA" id="ARBA00023163"/>
    </source>
</evidence>
<dbReference type="InterPro" id="IPR005119">
    <property type="entry name" value="LysR_subst-bd"/>
</dbReference>
<feature type="domain" description="HTH lysR-type" evidence="5">
    <location>
        <begin position="1"/>
        <end position="58"/>
    </location>
</feature>
<evidence type="ECO:0000313" key="6">
    <source>
        <dbReference type="EMBL" id="MCZ0726278.1"/>
    </source>
</evidence>
<accession>A0A9X3FP12</accession>
<dbReference type="Gene3D" id="1.10.10.10">
    <property type="entry name" value="Winged helix-like DNA-binding domain superfamily/Winged helix DNA-binding domain"/>
    <property type="match status" value="1"/>
</dbReference>
<dbReference type="PROSITE" id="PS50931">
    <property type="entry name" value="HTH_LYSR"/>
    <property type="match status" value="1"/>
</dbReference>
<keyword evidence="2" id="KW-0805">Transcription regulation</keyword>
<dbReference type="RefSeq" id="WP_268752608.1">
    <property type="nucleotide sequence ID" value="NZ_JAPRFQ010000003.1"/>
</dbReference>
<dbReference type="SUPFAM" id="SSF53850">
    <property type="entry name" value="Periplasmic binding protein-like II"/>
    <property type="match status" value="1"/>
</dbReference>
<dbReference type="Pfam" id="PF00126">
    <property type="entry name" value="HTH_1"/>
    <property type="match status" value="1"/>
</dbReference>
<dbReference type="SUPFAM" id="SSF46785">
    <property type="entry name" value="Winged helix' DNA-binding domain"/>
    <property type="match status" value="1"/>
</dbReference>
<keyword evidence="7" id="KW-1185">Reference proteome</keyword>
<keyword evidence="4" id="KW-0804">Transcription</keyword>
<dbReference type="PANTHER" id="PTHR30346">
    <property type="entry name" value="TRANSCRIPTIONAL DUAL REGULATOR HCAR-RELATED"/>
    <property type="match status" value="1"/>
</dbReference>
<dbReference type="PANTHER" id="PTHR30346:SF0">
    <property type="entry name" value="HCA OPERON TRANSCRIPTIONAL ACTIVATOR HCAR"/>
    <property type="match status" value="1"/>
</dbReference>
<reference evidence="6" key="1">
    <citation type="submission" date="2022-12" db="EMBL/GenBank/DDBJ databases">
        <title>Description and comparative metabolic analysis of Aerococcus sp. nov., isolated from the feces of a pig.</title>
        <authorList>
            <person name="Chang Y.-H."/>
        </authorList>
    </citation>
    <scope>NUCLEOTIDE SEQUENCE</scope>
    <source>
        <strain evidence="6">YH-aer222</strain>
    </source>
</reference>
<dbReference type="Pfam" id="PF03466">
    <property type="entry name" value="LysR_substrate"/>
    <property type="match status" value="1"/>
</dbReference>
<protein>
    <submittedName>
        <fullName evidence="6">LysR family transcriptional regulator</fullName>
    </submittedName>
</protein>
<comment type="similarity">
    <text evidence="1">Belongs to the LysR transcriptional regulatory family.</text>
</comment>
<name>A0A9X3FP12_9LACT</name>
<evidence type="ECO:0000256" key="1">
    <source>
        <dbReference type="ARBA" id="ARBA00009437"/>
    </source>
</evidence>
<proteinExistence type="inferred from homology"/>
<dbReference type="PRINTS" id="PR00039">
    <property type="entry name" value="HTHLYSR"/>
</dbReference>
<dbReference type="Gene3D" id="3.40.190.290">
    <property type="match status" value="1"/>
</dbReference>
<evidence type="ECO:0000259" key="5">
    <source>
        <dbReference type="PROSITE" id="PS50931"/>
    </source>
</evidence>